<dbReference type="InterPro" id="IPR025100">
    <property type="entry name" value="DUF4025"/>
</dbReference>
<keyword evidence="3" id="KW-1185">Reference proteome</keyword>
<comment type="caution">
    <text evidence="2">The sequence shown here is derived from an EMBL/GenBank/DDBJ whole genome shotgun (WGS) entry which is preliminary data.</text>
</comment>
<dbReference type="Pfam" id="PF13217">
    <property type="entry name" value="DUF4025"/>
    <property type="match status" value="1"/>
</dbReference>
<name>A0A926NEH7_9BACI</name>
<proteinExistence type="predicted"/>
<dbReference type="Proteomes" id="UP000626844">
    <property type="component" value="Unassembled WGS sequence"/>
</dbReference>
<feature type="compositionally biased region" description="Basic and acidic residues" evidence="1">
    <location>
        <begin position="56"/>
        <end position="73"/>
    </location>
</feature>
<protein>
    <submittedName>
        <fullName evidence="2">YozQ family protein</fullName>
    </submittedName>
</protein>
<reference evidence="2" key="1">
    <citation type="submission" date="2020-09" db="EMBL/GenBank/DDBJ databases">
        <title>A novel bacterium of genus Bacillus, isolated from South China Sea.</title>
        <authorList>
            <person name="Huang H."/>
            <person name="Mo K."/>
            <person name="Hu Y."/>
        </authorList>
    </citation>
    <scope>NUCLEOTIDE SEQUENCE</scope>
    <source>
        <strain evidence="2">IB182487</strain>
    </source>
</reference>
<organism evidence="2 3">
    <name type="scientific">Metabacillus arenae</name>
    <dbReference type="NCBI Taxonomy" id="2771434"/>
    <lineage>
        <taxon>Bacteria</taxon>
        <taxon>Bacillati</taxon>
        <taxon>Bacillota</taxon>
        <taxon>Bacilli</taxon>
        <taxon>Bacillales</taxon>
        <taxon>Bacillaceae</taxon>
        <taxon>Metabacillus</taxon>
    </lineage>
</organism>
<evidence type="ECO:0000256" key="1">
    <source>
        <dbReference type="SAM" id="MobiDB-lite"/>
    </source>
</evidence>
<gene>
    <name evidence="2" type="ORF">IC621_01910</name>
</gene>
<sequence length="73" mass="8388">MKIMKKKEEHQEDTSKIAGREFSFNDYKSNDETAEGLAITHEQISDNFAEGTIEGELQKENGEVVKIPRKEME</sequence>
<feature type="region of interest" description="Disordered" evidence="1">
    <location>
        <begin position="50"/>
        <end position="73"/>
    </location>
</feature>
<evidence type="ECO:0000313" key="2">
    <source>
        <dbReference type="EMBL" id="MBD1378973.1"/>
    </source>
</evidence>
<accession>A0A926NEH7</accession>
<dbReference type="EMBL" id="JACXAI010000002">
    <property type="protein sequence ID" value="MBD1378973.1"/>
    <property type="molecule type" value="Genomic_DNA"/>
</dbReference>
<dbReference type="AlphaFoldDB" id="A0A926NEH7"/>
<evidence type="ECO:0000313" key="3">
    <source>
        <dbReference type="Proteomes" id="UP000626844"/>
    </source>
</evidence>